<sequence>MQFFFQDIHLTFPYTSFQHKPFSLFNINFYFSNHSQIPLFNPNTSQSFKIQTFFFNTHFSKYLINQTHIYLPKTQFLLSQIHTSSNTFTLFKKHNFHLLKHTHKKPLFKYIISLSRTC</sequence>
<name>A0A8T3B3T2_DENNO</name>
<dbReference type="EMBL" id="JAGYWB010000011">
    <property type="protein sequence ID" value="KAI0504134.1"/>
    <property type="molecule type" value="Genomic_DNA"/>
</dbReference>
<comment type="caution">
    <text evidence="1">The sequence shown here is derived from an EMBL/GenBank/DDBJ whole genome shotgun (WGS) entry which is preliminary data.</text>
</comment>
<dbReference type="Proteomes" id="UP000829196">
    <property type="component" value="Unassembled WGS sequence"/>
</dbReference>
<protein>
    <submittedName>
        <fullName evidence="1">Uncharacterized protein</fullName>
    </submittedName>
</protein>
<dbReference type="AlphaFoldDB" id="A0A8T3B3T2"/>
<gene>
    <name evidence="1" type="ORF">KFK09_015082</name>
</gene>
<keyword evidence="2" id="KW-1185">Reference proteome</keyword>
<reference evidence="1" key="1">
    <citation type="journal article" date="2022" name="Front. Genet.">
        <title>Chromosome-Scale Assembly of the Dendrobium nobile Genome Provides Insights Into the Molecular Mechanism of the Biosynthesis of the Medicinal Active Ingredient of Dendrobium.</title>
        <authorList>
            <person name="Xu Q."/>
            <person name="Niu S.-C."/>
            <person name="Li K.-L."/>
            <person name="Zheng P.-J."/>
            <person name="Zhang X.-J."/>
            <person name="Jia Y."/>
            <person name="Liu Y."/>
            <person name="Niu Y.-X."/>
            <person name="Yu L.-H."/>
            <person name="Chen D.-F."/>
            <person name="Zhang G.-Q."/>
        </authorList>
    </citation>
    <scope>NUCLEOTIDE SEQUENCE</scope>
    <source>
        <tissue evidence="1">Leaf</tissue>
    </source>
</reference>
<accession>A0A8T3B3T2</accession>
<organism evidence="1 2">
    <name type="scientific">Dendrobium nobile</name>
    <name type="common">Orchid</name>
    <dbReference type="NCBI Taxonomy" id="94219"/>
    <lineage>
        <taxon>Eukaryota</taxon>
        <taxon>Viridiplantae</taxon>
        <taxon>Streptophyta</taxon>
        <taxon>Embryophyta</taxon>
        <taxon>Tracheophyta</taxon>
        <taxon>Spermatophyta</taxon>
        <taxon>Magnoliopsida</taxon>
        <taxon>Liliopsida</taxon>
        <taxon>Asparagales</taxon>
        <taxon>Orchidaceae</taxon>
        <taxon>Epidendroideae</taxon>
        <taxon>Malaxideae</taxon>
        <taxon>Dendrobiinae</taxon>
        <taxon>Dendrobium</taxon>
    </lineage>
</organism>
<proteinExistence type="predicted"/>
<evidence type="ECO:0000313" key="1">
    <source>
        <dbReference type="EMBL" id="KAI0504134.1"/>
    </source>
</evidence>
<evidence type="ECO:0000313" key="2">
    <source>
        <dbReference type="Proteomes" id="UP000829196"/>
    </source>
</evidence>